<evidence type="ECO:0000259" key="1">
    <source>
        <dbReference type="PROSITE" id="PS50910"/>
    </source>
</evidence>
<dbReference type="SMART" id="SM00748">
    <property type="entry name" value="HEPN"/>
    <property type="match status" value="1"/>
</dbReference>
<keyword evidence="3" id="KW-1185">Reference proteome</keyword>
<protein>
    <recommendedName>
        <fullName evidence="1">HEPN domain-containing protein</fullName>
    </recommendedName>
</protein>
<evidence type="ECO:0000313" key="3">
    <source>
        <dbReference type="Proteomes" id="UP000033109"/>
    </source>
</evidence>
<dbReference type="InterPro" id="IPR007842">
    <property type="entry name" value="HEPN_dom"/>
</dbReference>
<proteinExistence type="predicted"/>
<accession>A0A0E3UVS1</accession>
<sequence length="276" mass="31879">MKSGIGMNSGIENRCTHTDTSADVRQLVNFLAEAVRPEKIFLLNSPVPDMAGDAAYVELLVVMPYRSHILFREHQELVEFANLRGRHVSCSLHRSDAVREALEQGHIFYSLSCTPCNLVYDDGSEPLPSTPLELYPIIRETALKTFRVRYGRGQAFYDCARSCDNAAIIPFLLHQAAELTYRAILISLMEKDTRTHSIKALIRYSRRVAPQLSSVFPRDTPEEKQLVHLLDEAYLKSRYEPEYRFYTVTIDELFKRVKQLQEMVKQIFEEKVRLFE</sequence>
<dbReference type="Pfam" id="PF05168">
    <property type="entry name" value="HEPN"/>
    <property type="match status" value="1"/>
</dbReference>
<dbReference type="KEGG" id="pko:PKOR_01820"/>
<dbReference type="PATRIC" id="fig|400092.3.peg.410"/>
<dbReference type="OrthoDB" id="893871at2"/>
<name>A0A0E3UVS1_9BACT</name>
<dbReference type="STRING" id="400092.PKOR_01820"/>
<reference evidence="2 3" key="1">
    <citation type="journal article" date="2015" name="Sci. Rep.">
        <title>Unraveling adaptation of Pontibacter korlensis to radiation and infertility in desert through complete genome and comparative transcriptomic analysis.</title>
        <authorList>
            <person name="Dai J."/>
            <person name="Dai W."/>
            <person name="Qiu C."/>
            <person name="Yang Z."/>
            <person name="Zhang Y."/>
            <person name="Zhou M."/>
            <person name="Zhang L."/>
            <person name="Fang C."/>
            <person name="Gao Q."/>
            <person name="Yang Q."/>
            <person name="Li X."/>
            <person name="Wang Z."/>
            <person name="Wang Z."/>
            <person name="Jia Z."/>
            <person name="Chen X."/>
        </authorList>
    </citation>
    <scope>NUCLEOTIDE SEQUENCE [LARGE SCALE GENOMIC DNA]</scope>
    <source>
        <strain evidence="2 3">X14-1T</strain>
    </source>
</reference>
<dbReference type="AlphaFoldDB" id="A0A0E3UVS1"/>
<dbReference type="SUPFAM" id="SSF81593">
    <property type="entry name" value="Nucleotidyltransferase substrate binding subunit/domain"/>
    <property type="match status" value="1"/>
</dbReference>
<dbReference type="EMBL" id="CP009621">
    <property type="protein sequence ID" value="AKD02106.1"/>
    <property type="molecule type" value="Genomic_DNA"/>
</dbReference>
<dbReference type="PROSITE" id="PS50910">
    <property type="entry name" value="HEPN"/>
    <property type="match status" value="1"/>
</dbReference>
<dbReference type="Proteomes" id="UP000033109">
    <property type="component" value="Chromosome"/>
</dbReference>
<feature type="domain" description="HEPN" evidence="1">
    <location>
        <begin position="147"/>
        <end position="267"/>
    </location>
</feature>
<dbReference type="RefSeq" id="WP_046308815.1">
    <property type="nucleotide sequence ID" value="NZ_CBCSCY010000032.1"/>
</dbReference>
<dbReference type="Gene3D" id="1.20.120.330">
    <property type="entry name" value="Nucleotidyltransferases domain 2"/>
    <property type="match status" value="1"/>
</dbReference>
<evidence type="ECO:0000313" key="2">
    <source>
        <dbReference type="EMBL" id="AKD02106.1"/>
    </source>
</evidence>
<organism evidence="2 3">
    <name type="scientific">Pontibacter korlensis</name>
    <dbReference type="NCBI Taxonomy" id="400092"/>
    <lineage>
        <taxon>Bacteria</taxon>
        <taxon>Pseudomonadati</taxon>
        <taxon>Bacteroidota</taxon>
        <taxon>Cytophagia</taxon>
        <taxon>Cytophagales</taxon>
        <taxon>Hymenobacteraceae</taxon>
        <taxon>Pontibacter</taxon>
    </lineage>
</organism>
<dbReference type="HOGENOM" id="CLU_1007814_0_0_10"/>
<gene>
    <name evidence="2" type="ORF">PKOR_01820</name>
</gene>